<sequence length="150" mass="17055">MSVEDLAQRVADLRRQEARRRAALTAESLKQPRKSKPEVLAELSKLLGVDVVDVEDRLNPRTSRKERSHRWVFLVRSPEGDTWTPGVPDSSWLRRPDDLNRIARWGGRDPELPALDANDGRRVLRLMHEVVEAEDGTPDGDDATNNTNRS</sequence>
<protein>
    <recommendedName>
        <fullName evidence="4">XRE family transcriptional regulator</fullName>
    </recommendedName>
</protein>
<dbReference type="RefSeq" id="WP_378039507.1">
    <property type="nucleotide sequence ID" value="NZ_JBHSIV010000061.1"/>
</dbReference>
<accession>A0ABV9YWL9</accession>
<evidence type="ECO:0000256" key="1">
    <source>
        <dbReference type="SAM" id="MobiDB-lite"/>
    </source>
</evidence>
<reference evidence="3" key="1">
    <citation type="journal article" date="2019" name="Int. J. Syst. Evol. Microbiol.">
        <title>The Global Catalogue of Microorganisms (GCM) 10K type strain sequencing project: providing services to taxonomists for standard genome sequencing and annotation.</title>
        <authorList>
            <consortium name="The Broad Institute Genomics Platform"/>
            <consortium name="The Broad Institute Genome Sequencing Center for Infectious Disease"/>
            <person name="Wu L."/>
            <person name="Ma J."/>
        </authorList>
    </citation>
    <scope>NUCLEOTIDE SEQUENCE [LARGE SCALE GENOMIC DNA]</scope>
    <source>
        <strain evidence="3">CGMCC 4.7093</strain>
    </source>
</reference>
<gene>
    <name evidence="2" type="ORF">ACFPBZ_28575</name>
</gene>
<comment type="caution">
    <text evidence="2">The sequence shown here is derived from an EMBL/GenBank/DDBJ whole genome shotgun (WGS) entry which is preliminary data.</text>
</comment>
<feature type="compositionally biased region" description="Acidic residues" evidence="1">
    <location>
        <begin position="132"/>
        <end position="142"/>
    </location>
</feature>
<dbReference type="EMBL" id="JBHSIV010000061">
    <property type="protein sequence ID" value="MFC5066193.1"/>
    <property type="molecule type" value="Genomic_DNA"/>
</dbReference>
<feature type="region of interest" description="Disordered" evidence="1">
    <location>
        <begin position="131"/>
        <end position="150"/>
    </location>
</feature>
<name>A0ABV9YWL9_9PSEU</name>
<organism evidence="2 3">
    <name type="scientific">Actinomycetospora atypica</name>
    <dbReference type="NCBI Taxonomy" id="1290095"/>
    <lineage>
        <taxon>Bacteria</taxon>
        <taxon>Bacillati</taxon>
        <taxon>Actinomycetota</taxon>
        <taxon>Actinomycetes</taxon>
        <taxon>Pseudonocardiales</taxon>
        <taxon>Pseudonocardiaceae</taxon>
        <taxon>Actinomycetospora</taxon>
    </lineage>
</organism>
<keyword evidence="3" id="KW-1185">Reference proteome</keyword>
<evidence type="ECO:0000313" key="2">
    <source>
        <dbReference type="EMBL" id="MFC5066193.1"/>
    </source>
</evidence>
<dbReference type="Proteomes" id="UP001595947">
    <property type="component" value="Unassembled WGS sequence"/>
</dbReference>
<evidence type="ECO:0008006" key="4">
    <source>
        <dbReference type="Google" id="ProtNLM"/>
    </source>
</evidence>
<evidence type="ECO:0000313" key="3">
    <source>
        <dbReference type="Proteomes" id="UP001595947"/>
    </source>
</evidence>
<proteinExistence type="predicted"/>